<keyword evidence="2" id="KW-1003">Cell membrane</keyword>
<organism evidence="7 8">
    <name type="scientific">Lutispora saccharofermentans</name>
    <dbReference type="NCBI Taxonomy" id="3024236"/>
    <lineage>
        <taxon>Bacteria</taxon>
        <taxon>Bacillati</taxon>
        <taxon>Bacillota</taxon>
        <taxon>Clostridia</taxon>
        <taxon>Lutisporales</taxon>
        <taxon>Lutisporaceae</taxon>
        <taxon>Lutispora</taxon>
    </lineage>
</organism>
<evidence type="ECO:0000313" key="8">
    <source>
        <dbReference type="Proteomes" id="UP001651880"/>
    </source>
</evidence>
<evidence type="ECO:0000256" key="1">
    <source>
        <dbReference type="ARBA" id="ARBA00004651"/>
    </source>
</evidence>
<feature type="transmembrane region" description="Helical" evidence="6">
    <location>
        <begin position="60"/>
        <end position="83"/>
    </location>
</feature>
<feature type="transmembrane region" description="Helical" evidence="6">
    <location>
        <begin position="432"/>
        <end position="451"/>
    </location>
</feature>
<dbReference type="RefSeq" id="WP_255228799.1">
    <property type="nucleotide sequence ID" value="NZ_JAJEKE010000020.1"/>
</dbReference>
<feature type="transmembrane region" description="Helical" evidence="6">
    <location>
        <begin position="363"/>
        <end position="384"/>
    </location>
</feature>
<accession>A0ABT1NJ24</accession>
<dbReference type="PANTHER" id="PTHR42770:SF7">
    <property type="entry name" value="MEMBRANE PROTEIN"/>
    <property type="match status" value="1"/>
</dbReference>
<evidence type="ECO:0000256" key="2">
    <source>
        <dbReference type="ARBA" id="ARBA00022475"/>
    </source>
</evidence>
<keyword evidence="3 6" id="KW-0812">Transmembrane</keyword>
<feature type="transmembrane region" description="Helical" evidence="6">
    <location>
        <begin position="30"/>
        <end position="54"/>
    </location>
</feature>
<name>A0ABT1NJ24_9FIRM</name>
<dbReference type="InterPro" id="IPR002293">
    <property type="entry name" value="AA/rel_permease1"/>
</dbReference>
<gene>
    <name evidence="7" type="ORF">LJD61_17230</name>
</gene>
<evidence type="ECO:0000256" key="3">
    <source>
        <dbReference type="ARBA" id="ARBA00022692"/>
    </source>
</evidence>
<evidence type="ECO:0000313" key="7">
    <source>
        <dbReference type="EMBL" id="MCQ1531272.1"/>
    </source>
</evidence>
<evidence type="ECO:0000256" key="5">
    <source>
        <dbReference type="ARBA" id="ARBA00023136"/>
    </source>
</evidence>
<dbReference type="InterPro" id="IPR050367">
    <property type="entry name" value="APC_superfamily"/>
</dbReference>
<dbReference type="PANTHER" id="PTHR42770">
    <property type="entry name" value="AMINO ACID TRANSPORTER-RELATED"/>
    <property type="match status" value="1"/>
</dbReference>
<feature type="transmembrane region" description="Helical" evidence="6">
    <location>
        <begin position="339"/>
        <end position="357"/>
    </location>
</feature>
<keyword evidence="5 6" id="KW-0472">Membrane</keyword>
<keyword evidence="4 6" id="KW-1133">Transmembrane helix</keyword>
<feature type="transmembrane region" description="Helical" evidence="6">
    <location>
        <begin position="104"/>
        <end position="128"/>
    </location>
</feature>
<dbReference type="Gene3D" id="1.20.1740.10">
    <property type="entry name" value="Amino acid/polyamine transporter I"/>
    <property type="match status" value="1"/>
</dbReference>
<evidence type="ECO:0000256" key="6">
    <source>
        <dbReference type="SAM" id="Phobius"/>
    </source>
</evidence>
<feature type="transmembrane region" description="Helical" evidence="6">
    <location>
        <begin position="405"/>
        <end position="426"/>
    </location>
</feature>
<sequence length="467" mass="50240">MEEQTTQKNASGGHMTSTKELKRVLDRKDLLSIAIGQTIGSGVFALVGVGIGMTGRSVSVAMLIAAVFTIMMDIPMMLVSGTVRLRGGFYTQLAFLQHKKAAGFYVIVHIISWTALAMYAISVSQYLLDLIGRSTINPGLVSMIGKLIAFAVLTIFYVTNLFGIQGAAKLQNAMMVCMTLGLTAFIVFGLPQVSPNYFTEDFLTSGLTGLFAAGALLTWAVGGANVIVHLGAEAKNPTKDIPVIIILATVIIAVFYSLIAVVASGVLPVAEVAGQPLSLVAAKIFPRPIYVFFIVGGAIFALTTTLNASLGWVTKPILQAAVDGWFPPFVAKIGKRYKAPVTILTILYLECLLPIFFGVNVDAIANLAIILTNVCFAMICFSVANVKKVVPDLWEKSRFHVSDRLLKGLSIIGGTVCLLQIGLLVMVGDMNWYMILSNLGALVFALAYTFWRDRNGNVNMEISYEEA</sequence>
<reference evidence="7 8" key="1">
    <citation type="submission" date="2021-10" db="EMBL/GenBank/DDBJ databases">
        <title>Lutispora strain m25 sp. nov., a thermophilic, non-spore-forming bacterium isolated from a lab-scale methanogenic bioreactor digesting anaerobic sludge.</title>
        <authorList>
            <person name="El Houari A."/>
            <person name="Mcdonald J."/>
        </authorList>
    </citation>
    <scope>NUCLEOTIDE SEQUENCE [LARGE SCALE GENOMIC DNA]</scope>
    <source>
        <strain evidence="8">m25</strain>
    </source>
</reference>
<comment type="caution">
    <text evidence="7">The sequence shown here is derived from an EMBL/GenBank/DDBJ whole genome shotgun (WGS) entry which is preliminary data.</text>
</comment>
<protein>
    <submittedName>
        <fullName evidence="7">APC family permease</fullName>
    </submittedName>
</protein>
<proteinExistence type="predicted"/>
<dbReference type="Pfam" id="PF13520">
    <property type="entry name" value="AA_permease_2"/>
    <property type="match status" value="1"/>
</dbReference>
<dbReference type="PIRSF" id="PIRSF006060">
    <property type="entry name" value="AA_transporter"/>
    <property type="match status" value="1"/>
</dbReference>
<comment type="subcellular location">
    <subcellularLocation>
        <location evidence="1">Cell membrane</location>
        <topology evidence="1">Multi-pass membrane protein</topology>
    </subcellularLocation>
</comment>
<dbReference type="EMBL" id="JAJEKE010000020">
    <property type="protein sequence ID" value="MCQ1531272.1"/>
    <property type="molecule type" value="Genomic_DNA"/>
</dbReference>
<dbReference type="Proteomes" id="UP001651880">
    <property type="component" value="Unassembled WGS sequence"/>
</dbReference>
<feature type="transmembrane region" description="Helical" evidence="6">
    <location>
        <begin position="289"/>
        <end position="310"/>
    </location>
</feature>
<evidence type="ECO:0000256" key="4">
    <source>
        <dbReference type="ARBA" id="ARBA00022989"/>
    </source>
</evidence>
<feature type="transmembrane region" description="Helical" evidence="6">
    <location>
        <begin position="140"/>
        <end position="158"/>
    </location>
</feature>
<feature type="transmembrane region" description="Helical" evidence="6">
    <location>
        <begin position="244"/>
        <end position="269"/>
    </location>
</feature>
<feature type="transmembrane region" description="Helical" evidence="6">
    <location>
        <begin position="170"/>
        <end position="190"/>
    </location>
</feature>
<feature type="transmembrane region" description="Helical" evidence="6">
    <location>
        <begin position="210"/>
        <end position="232"/>
    </location>
</feature>
<keyword evidence="8" id="KW-1185">Reference proteome</keyword>